<evidence type="ECO:0000313" key="3">
    <source>
        <dbReference type="EMBL" id="AOM84384.1"/>
    </source>
</evidence>
<feature type="region of interest" description="Disordered" evidence="1">
    <location>
        <begin position="21"/>
        <end position="43"/>
    </location>
</feature>
<feature type="transmembrane region" description="Helical" evidence="2">
    <location>
        <begin position="182"/>
        <end position="199"/>
    </location>
</feature>
<name>A0A1D7QZD7_9BACI</name>
<keyword evidence="4" id="KW-1185">Reference proteome</keyword>
<protein>
    <submittedName>
        <fullName evidence="3">Uncharacterized protein</fullName>
    </submittedName>
</protein>
<proteinExistence type="predicted"/>
<keyword evidence="2" id="KW-0812">Transmembrane</keyword>
<dbReference type="RefSeq" id="WP_069366269.1">
    <property type="nucleotide sequence ID" value="NZ_CP012502.1"/>
</dbReference>
<dbReference type="KEGG" id="bbev:BBEV_3067"/>
<gene>
    <name evidence="3" type="ORF">BBEV_3067</name>
</gene>
<keyword evidence="2" id="KW-1133">Transmembrane helix</keyword>
<feature type="transmembrane region" description="Helical" evidence="2">
    <location>
        <begin position="122"/>
        <end position="140"/>
    </location>
</feature>
<dbReference type="Proteomes" id="UP000094463">
    <property type="component" value="Chromosome"/>
</dbReference>
<dbReference type="OrthoDB" id="9849402at2"/>
<dbReference type="AlphaFoldDB" id="A0A1D7QZD7"/>
<dbReference type="STRING" id="632773.BBEV_3067"/>
<keyword evidence="2" id="KW-0472">Membrane</keyword>
<reference evidence="3 4" key="1">
    <citation type="submission" date="2015-08" db="EMBL/GenBank/DDBJ databases">
        <title>The complete genome sequence of Bacillus beveridgei MLTeJB.</title>
        <authorList>
            <person name="Hanson T.E."/>
            <person name="Mesa C."/>
            <person name="Basesman S.M."/>
            <person name="Oremland R.S."/>
        </authorList>
    </citation>
    <scope>NUCLEOTIDE SEQUENCE [LARGE SCALE GENOMIC DNA]</scope>
    <source>
        <strain evidence="3 4">MLTeJB</strain>
    </source>
</reference>
<dbReference type="EMBL" id="CP012502">
    <property type="protein sequence ID" value="AOM84384.1"/>
    <property type="molecule type" value="Genomic_DNA"/>
</dbReference>
<evidence type="ECO:0000313" key="4">
    <source>
        <dbReference type="Proteomes" id="UP000094463"/>
    </source>
</evidence>
<feature type="transmembrane region" description="Helical" evidence="2">
    <location>
        <begin position="146"/>
        <end position="170"/>
    </location>
</feature>
<evidence type="ECO:0000256" key="1">
    <source>
        <dbReference type="SAM" id="MobiDB-lite"/>
    </source>
</evidence>
<feature type="transmembrane region" description="Helical" evidence="2">
    <location>
        <begin position="58"/>
        <end position="76"/>
    </location>
</feature>
<feature type="compositionally biased region" description="Basic and acidic residues" evidence="1">
    <location>
        <begin position="24"/>
        <end position="34"/>
    </location>
</feature>
<evidence type="ECO:0000256" key="2">
    <source>
        <dbReference type="SAM" id="Phobius"/>
    </source>
</evidence>
<accession>A0A1D7QZD7</accession>
<sequence length="200" mass="23090">MNKKPLHDRWKVELEQVEVSGMAREPKEQEDMKNMESSYAKPSGPDELIREAFFRLRTGWKITVPVIAAVLILTFLTGLWEIIGVMLTLFGLVWSVIRFRERQKSTGTDSLEEHFTNQHQRSLYYPVLMLMAGGFFTMGVEEQGSAPAFLMTFFENVVFLYFLGALVLLVMEYVLKGNWKRYRIPAIVGLVLFMIVLEVV</sequence>
<organism evidence="3 4">
    <name type="scientific">Salisediminibacterium beveridgei</name>
    <dbReference type="NCBI Taxonomy" id="632773"/>
    <lineage>
        <taxon>Bacteria</taxon>
        <taxon>Bacillati</taxon>
        <taxon>Bacillota</taxon>
        <taxon>Bacilli</taxon>
        <taxon>Bacillales</taxon>
        <taxon>Bacillaceae</taxon>
        <taxon>Salisediminibacterium</taxon>
    </lineage>
</organism>